<dbReference type="AlphaFoldDB" id="A0A9R1KJ24"/>
<dbReference type="Proteomes" id="UP000815260">
    <property type="component" value="Chromosome 4D"/>
</dbReference>
<feature type="compositionally biased region" description="Basic and acidic residues" evidence="1">
    <location>
        <begin position="1"/>
        <end position="25"/>
    </location>
</feature>
<accession>A0A9R1KJ24</accession>
<dbReference type="EMBL" id="CM022222">
    <property type="protein sequence ID" value="KAF7055899.1"/>
    <property type="molecule type" value="Genomic_DNA"/>
</dbReference>
<organism evidence="3">
    <name type="scientific">Triticum aestivum</name>
    <name type="common">Wheat</name>
    <dbReference type="NCBI Taxonomy" id="4565"/>
    <lineage>
        <taxon>Eukaryota</taxon>
        <taxon>Viridiplantae</taxon>
        <taxon>Streptophyta</taxon>
        <taxon>Embryophyta</taxon>
        <taxon>Tracheophyta</taxon>
        <taxon>Spermatophyta</taxon>
        <taxon>Magnoliopsida</taxon>
        <taxon>Liliopsida</taxon>
        <taxon>Poales</taxon>
        <taxon>Poaceae</taxon>
        <taxon>BOP clade</taxon>
        <taxon>Pooideae</taxon>
        <taxon>Triticodae</taxon>
        <taxon>Triticeae</taxon>
        <taxon>Triticinae</taxon>
        <taxon>Triticum</taxon>
    </lineage>
</organism>
<gene>
    <name evidence="3" type="ORF">CFC21_063373</name>
</gene>
<dbReference type="Pfam" id="PF03470">
    <property type="entry name" value="zf-XS"/>
    <property type="match status" value="1"/>
</dbReference>
<proteinExistence type="predicted"/>
<sequence>MNHTPPHNEEDAGNKRKLDIARFDDPSDSDDDEEYNSGDEVEEWNHKSFIEHEANKIREKGKAAYYKWGKFRCPYCTTKPIPKDGMYEHLMSHARALKTSGRDVKIRAEHAALLKAMDPM</sequence>
<feature type="region of interest" description="Disordered" evidence="1">
    <location>
        <begin position="1"/>
        <end position="41"/>
    </location>
</feature>
<evidence type="ECO:0000256" key="1">
    <source>
        <dbReference type="SAM" id="MobiDB-lite"/>
    </source>
</evidence>
<evidence type="ECO:0000259" key="2">
    <source>
        <dbReference type="Pfam" id="PF03470"/>
    </source>
</evidence>
<dbReference type="GO" id="GO:0031047">
    <property type="term" value="P:regulatory ncRNA-mediated gene silencing"/>
    <property type="evidence" value="ECO:0007669"/>
    <property type="project" value="InterPro"/>
</dbReference>
<reference evidence="3" key="1">
    <citation type="journal article" date="2017" name="Gigascience">
        <title>The first near-complete assembly of the hexaploid bread wheat genome, Triticum aestivum.</title>
        <authorList>
            <person name="Zimin A.V."/>
            <person name="Puiu D."/>
            <person name="Hall R."/>
            <person name="Kingan S."/>
            <person name="Clavijo B.J."/>
            <person name="Salzberg S.L."/>
        </authorList>
    </citation>
    <scope>NUCLEOTIDE SEQUENCE</scope>
    <source>
        <tissue evidence="3">Leaf</tissue>
    </source>
</reference>
<feature type="domain" description="Zinc finger-XS" evidence="2">
    <location>
        <begin position="73"/>
        <end position="113"/>
    </location>
</feature>
<dbReference type="OrthoDB" id="706267at2759"/>
<protein>
    <recommendedName>
        <fullName evidence="2">Zinc finger-XS domain-containing protein</fullName>
    </recommendedName>
</protein>
<evidence type="ECO:0000313" key="3">
    <source>
        <dbReference type="EMBL" id="KAF7055899.1"/>
    </source>
</evidence>
<reference evidence="3" key="2">
    <citation type="submission" date="2020-03" db="EMBL/GenBank/DDBJ databases">
        <title>The second near-complete assembly of the hexaploid bread wheat (Triticum aestivum) genome.</title>
        <authorList>
            <person name="Zimin A.V."/>
            <person name="Puiu D."/>
            <person name="Shumante A."/>
            <person name="Alonge M."/>
            <person name="Salzberg S.L."/>
        </authorList>
    </citation>
    <scope>NUCLEOTIDE SEQUENCE</scope>
    <source>
        <tissue evidence="3">Leaf</tissue>
    </source>
</reference>
<dbReference type="InterPro" id="IPR005381">
    <property type="entry name" value="Znf-XS_domain"/>
</dbReference>
<comment type="caution">
    <text evidence="3">The sequence shown here is derived from an EMBL/GenBank/DDBJ whole genome shotgun (WGS) entry which is preliminary data.</text>
</comment>
<feature type="compositionally biased region" description="Acidic residues" evidence="1">
    <location>
        <begin position="26"/>
        <end position="41"/>
    </location>
</feature>
<name>A0A9R1KJ24_WHEAT</name>